<keyword evidence="1" id="KW-0812">Transmembrane</keyword>
<sequence length="159" mass="16986">MTVPTAPPAERRVHLARGISLGQRAIVPVLALISLVGLIVARVWPVPSVDSGEPTCILRILTGLPCPGCGMTRSWVHLAHGDVATAFEYNLFGPLAMAAAAGLVVYTAVALVRRQPTERLFDQLNPKVLMVVMGLWLGYSAIRMVSIGIGQDYFALVVA</sequence>
<keyword evidence="1" id="KW-1133">Transmembrane helix</keyword>
<dbReference type="Pfam" id="PF10825">
    <property type="entry name" value="DUF2752"/>
    <property type="match status" value="1"/>
</dbReference>
<evidence type="ECO:0000313" key="2">
    <source>
        <dbReference type="EMBL" id="QBF46648.1"/>
    </source>
</evidence>
<accession>A0A4V0ZB38</accession>
<dbReference type="OrthoDB" id="5966662at2"/>
<feature type="transmembrane region" description="Helical" evidence="1">
    <location>
        <begin position="25"/>
        <end position="44"/>
    </location>
</feature>
<dbReference type="AlphaFoldDB" id="A0A4V0ZB38"/>
<feature type="transmembrane region" description="Helical" evidence="1">
    <location>
        <begin position="124"/>
        <end position="142"/>
    </location>
</feature>
<keyword evidence="1" id="KW-0472">Membrane</keyword>
<evidence type="ECO:0000313" key="3">
    <source>
        <dbReference type="Proteomes" id="UP000290408"/>
    </source>
</evidence>
<organism evidence="2 3">
    <name type="scientific">Janibacter limosus</name>
    <dbReference type="NCBI Taxonomy" id="53458"/>
    <lineage>
        <taxon>Bacteria</taxon>
        <taxon>Bacillati</taxon>
        <taxon>Actinomycetota</taxon>
        <taxon>Actinomycetes</taxon>
        <taxon>Micrococcales</taxon>
        <taxon>Intrasporangiaceae</taxon>
        <taxon>Janibacter</taxon>
    </lineage>
</organism>
<protein>
    <submittedName>
        <fullName evidence="2">DUF2752 domain-containing protein</fullName>
    </submittedName>
</protein>
<dbReference type="InterPro" id="IPR021215">
    <property type="entry name" value="DUF2752"/>
</dbReference>
<dbReference type="STRING" id="1216970.GCA_001570985_01525"/>
<proteinExistence type="predicted"/>
<reference evidence="2 3" key="1">
    <citation type="submission" date="2019-02" db="EMBL/GenBank/DDBJ databases">
        <title>Genomic data mining of an Antarctic deep-sea actinobacterium, Janibacterlimosus P3-3-X1.</title>
        <authorList>
            <person name="Liao L."/>
            <person name="Chen B."/>
        </authorList>
    </citation>
    <scope>NUCLEOTIDE SEQUENCE [LARGE SCALE GENOMIC DNA]</scope>
    <source>
        <strain evidence="2 3">P3-3-X1</strain>
    </source>
</reference>
<dbReference type="KEGG" id="jli:EXU32_10535"/>
<dbReference type="RefSeq" id="WP_130629866.1">
    <property type="nucleotide sequence ID" value="NZ_CP036164.1"/>
</dbReference>
<name>A0A4V0ZB38_9MICO</name>
<dbReference type="Proteomes" id="UP000290408">
    <property type="component" value="Chromosome"/>
</dbReference>
<dbReference type="EMBL" id="CP036164">
    <property type="protein sequence ID" value="QBF46648.1"/>
    <property type="molecule type" value="Genomic_DNA"/>
</dbReference>
<keyword evidence="3" id="KW-1185">Reference proteome</keyword>
<feature type="transmembrane region" description="Helical" evidence="1">
    <location>
        <begin position="91"/>
        <end position="112"/>
    </location>
</feature>
<gene>
    <name evidence="2" type="ORF">EXU32_10535</name>
</gene>
<evidence type="ECO:0000256" key="1">
    <source>
        <dbReference type="SAM" id="Phobius"/>
    </source>
</evidence>